<feature type="transmembrane region" description="Helical" evidence="3">
    <location>
        <begin position="530"/>
        <end position="550"/>
    </location>
</feature>
<feature type="region of interest" description="Disordered" evidence="2">
    <location>
        <begin position="359"/>
        <end position="398"/>
    </location>
</feature>
<protein>
    <submittedName>
        <fullName evidence="6">Putative lipase</fullName>
    </submittedName>
</protein>
<comment type="caution">
    <text evidence="6">The sequence shown here is derived from an EMBL/GenBank/DDBJ whole genome shotgun (WGS) entry which is preliminary data.</text>
</comment>
<keyword evidence="1" id="KW-0443">Lipid metabolism</keyword>
<dbReference type="CDD" id="cd00519">
    <property type="entry name" value="Lipase_3"/>
    <property type="match status" value="1"/>
</dbReference>
<dbReference type="PANTHER" id="PTHR10728">
    <property type="entry name" value="CYTOSOLIC PHOSPHOLIPASE A2"/>
    <property type="match status" value="1"/>
</dbReference>
<dbReference type="EMBL" id="JDSS02000027">
    <property type="protein sequence ID" value="KFB67500.1"/>
    <property type="molecule type" value="Genomic_DNA"/>
</dbReference>
<dbReference type="InterPro" id="IPR002641">
    <property type="entry name" value="PNPLA_dom"/>
</dbReference>
<feature type="transmembrane region" description="Helical" evidence="3">
    <location>
        <begin position="851"/>
        <end position="870"/>
    </location>
</feature>
<dbReference type="GO" id="GO:0005829">
    <property type="term" value="C:cytosol"/>
    <property type="evidence" value="ECO:0007669"/>
    <property type="project" value="TreeGrafter"/>
</dbReference>
<dbReference type="AlphaFoldDB" id="A0A084XYF6"/>
<feature type="transmembrane region" description="Helical" evidence="3">
    <location>
        <begin position="680"/>
        <end position="701"/>
    </location>
</feature>
<feature type="transmembrane region" description="Helical" evidence="3">
    <location>
        <begin position="556"/>
        <end position="579"/>
    </location>
</feature>
<keyword evidence="3" id="KW-0812">Transmembrane</keyword>
<dbReference type="GO" id="GO:0046475">
    <property type="term" value="P:glycerophospholipid catabolic process"/>
    <property type="evidence" value="ECO:0007669"/>
    <property type="project" value="TreeGrafter"/>
</dbReference>
<dbReference type="InterPro" id="IPR002921">
    <property type="entry name" value="Fungal_lipase-type"/>
</dbReference>
<evidence type="ECO:0000259" key="5">
    <source>
        <dbReference type="Pfam" id="PF01764"/>
    </source>
</evidence>
<organism evidence="6 7">
    <name type="scientific">Candidatus Accumulibacter vicinus</name>
    <dbReference type="NCBI Taxonomy" id="2954382"/>
    <lineage>
        <taxon>Bacteria</taxon>
        <taxon>Pseudomonadati</taxon>
        <taxon>Pseudomonadota</taxon>
        <taxon>Betaproteobacteria</taxon>
        <taxon>Candidatus Accumulibacter</taxon>
    </lineage>
</organism>
<dbReference type="Gene3D" id="3.40.1090.10">
    <property type="entry name" value="Cytosolic phospholipase A2 catalytic domain"/>
    <property type="match status" value="2"/>
</dbReference>
<dbReference type="PANTHER" id="PTHR10728:SF40">
    <property type="entry name" value="PATATIN FAMILY PROTEIN"/>
    <property type="match status" value="1"/>
</dbReference>
<dbReference type="Proteomes" id="UP000019812">
    <property type="component" value="Unassembled WGS sequence"/>
</dbReference>
<dbReference type="Gene3D" id="3.40.50.1820">
    <property type="entry name" value="alpha/beta hydrolase"/>
    <property type="match status" value="1"/>
</dbReference>
<dbReference type="Pfam" id="PF01764">
    <property type="entry name" value="Lipase_3"/>
    <property type="match status" value="1"/>
</dbReference>
<dbReference type="InterPro" id="IPR029058">
    <property type="entry name" value="AB_hydrolase_fold"/>
</dbReference>
<keyword evidence="3" id="KW-1133">Transmembrane helix</keyword>
<dbReference type="InterPro" id="IPR016035">
    <property type="entry name" value="Acyl_Trfase/lysoPLipase"/>
</dbReference>
<proteinExistence type="predicted"/>
<name>A0A084XYF6_9PROT</name>
<dbReference type="Pfam" id="PF01734">
    <property type="entry name" value="Patatin"/>
    <property type="match status" value="1"/>
</dbReference>
<gene>
    <name evidence="6" type="ORF">CAPSK01_002941</name>
</gene>
<feature type="transmembrane region" description="Helical" evidence="3">
    <location>
        <begin position="599"/>
        <end position="623"/>
    </location>
</feature>
<reference evidence="6 7" key="1">
    <citation type="submission" date="2014-07" db="EMBL/GenBank/DDBJ databases">
        <title>Expanding our view of genomic diversity in Candidatus Accumulibacter clades.</title>
        <authorList>
            <person name="Skennerton C.T."/>
            <person name="Barr J.J."/>
            <person name="Slater F.R."/>
            <person name="Bond P.L."/>
            <person name="Tyson G.W."/>
        </authorList>
    </citation>
    <scope>NUCLEOTIDE SEQUENCE [LARGE SCALE GENOMIC DNA]</scope>
    <source>
        <strain evidence="7">SK-01</strain>
    </source>
</reference>
<dbReference type="GO" id="GO:0004623">
    <property type="term" value="F:phospholipase A2 activity"/>
    <property type="evidence" value="ECO:0007669"/>
    <property type="project" value="TreeGrafter"/>
</dbReference>
<sequence>MPAAAGKGQAPAVPFSLLVWVGQTQENQMNASGDRNTRRISPEHFSAGTDGYSFDVALDLARLSAQAYRSAPEFAGGLTEQADEAWVFDPQTDFVTDDRIGTQAFVVAANGTGLLVFRGSEQQLNDWLVNFSTLRSEGPGGFVHRGFRDALDAVWTRIRARLAAHAVRDLWITGHSLGGALAVLAAARCVFGDLSTGEGRPESGLTVRGVYTYGQPRVGDWPFAAAYEDALGLKTFRFVNRDDVVPRVPLASTGFRHVGRRFYFDHRGVLEERDRAADLVGPRIKAALQKCEDALSQVGDSKDVKHFSLIADHDIAKYIALLENNRSFTAEKLQAVPSRQVIWAEWQALQRLPGGTLAAQKTDAEGAPARPPSPPEDLADQPSSPAESTRQTSPEPKCVGLALSGGGIRSATFNLGVLQALAGGGVLPRIDYLSTVSGGGYIGAWLTAWLYRTGKSTGDTPALTAVEAVAGRLGGTKRQRAEQFNDAGEPREVTWLRRFSNYLTPRAGLFSADTLTALATWLRNTLVNQLLLVSALALVLFIAWGLIAALPDTESTGSVLSLVSVLGPWALILLVTFLAANSESRTADRCRSGSVWASLLVASFFCLLWMTLPFLLLLIWPAFGKGLGLAEPAHLLLFIVLAPPMTLLAAFSAGSLLLALLHQLGGEMYREWWARCNGRLLHTTVVWLAASGITFGTPFLWHLSWDYLMTAGGIAWLATTAMGALSATSAQCSGTEGKPNWREWLARAAPYAFIVGLLGLVALGVHWGVKKLGAPVAAVTAVADQATPSATPQTGEACPEKSSGWNLAYRIVDRETAAQVESPSATIDCWLVTPFADYANLSLYRARAITAGQWLTVLALLFLVILMLAWRLDINIFSLHFFYRNRLARCYLGASNSERRPNLYTGMTDKDSPPLCDLARVRPYPLINCALNITHDPVAGATDRLGWQERKAASFLFSPLYCGYRLAFGERGIDAFQKTADFAVKAVGRKEHLPLAMAMTISGAAASPNWGYHTNAATAFLMTVFNARLGWWLPNPRQPTCWREDSRSFSSRMLLLELLGLSSDRKDLVYLSDGGHFENLGLYELVRRRCRVIIASDASQDGDYTFEDLGNAVRKCRTDFGVEIDIDPRSIIPDASGVSACHSAVGLIHYPETEERPAAEGLLFYIKPSLTGDESADLLQYKSQHRDFPHVSTLDQWFDESQFESYRKLGQHIAQGLIADEFRPLRHRPGIEPLREALGKLRASLASE</sequence>
<dbReference type="SUPFAM" id="SSF53474">
    <property type="entry name" value="alpha/beta-Hydrolases"/>
    <property type="match status" value="1"/>
</dbReference>
<feature type="domain" description="Fungal lipase-type" evidence="5">
    <location>
        <begin position="115"/>
        <end position="251"/>
    </location>
</feature>
<feature type="transmembrane region" description="Helical" evidence="3">
    <location>
        <begin position="748"/>
        <end position="769"/>
    </location>
</feature>
<feature type="domain" description="PNPLA" evidence="4">
    <location>
        <begin position="401"/>
        <end position="455"/>
    </location>
</feature>
<evidence type="ECO:0000313" key="6">
    <source>
        <dbReference type="EMBL" id="KFB67500.1"/>
    </source>
</evidence>
<dbReference type="SUPFAM" id="SSF52151">
    <property type="entry name" value="FabD/lysophospholipase-like"/>
    <property type="match status" value="1"/>
</dbReference>
<feature type="transmembrane region" description="Helical" evidence="3">
    <location>
        <begin position="635"/>
        <end position="660"/>
    </location>
</feature>
<evidence type="ECO:0000256" key="2">
    <source>
        <dbReference type="SAM" id="MobiDB-lite"/>
    </source>
</evidence>
<keyword evidence="3" id="KW-0472">Membrane</keyword>
<evidence type="ECO:0000259" key="4">
    <source>
        <dbReference type="Pfam" id="PF01734"/>
    </source>
</evidence>
<dbReference type="STRING" id="1457154.CAPSK01_002941"/>
<evidence type="ECO:0000256" key="3">
    <source>
        <dbReference type="SAM" id="Phobius"/>
    </source>
</evidence>
<evidence type="ECO:0000313" key="7">
    <source>
        <dbReference type="Proteomes" id="UP000019812"/>
    </source>
</evidence>
<evidence type="ECO:0000256" key="1">
    <source>
        <dbReference type="ARBA" id="ARBA00023098"/>
    </source>
</evidence>
<accession>A0A084XYF6</accession>
<feature type="compositionally biased region" description="Polar residues" evidence="2">
    <location>
        <begin position="381"/>
        <end position="394"/>
    </location>
</feature>